<dbReference type="PANTHER" id="PTHR23531">
    <property type="entry name" value="QUINOLENE RESISTANCE PROTEIN NORA"/>
    <property type="match status" value="1"/>
</dbReference>
<feature type="domain" description="Major facilitator superfamily (MFS) profile" evidence="5">
    <location>
        <begin position="34"/>
        <end position="406"/>
    </location>
</feature>
<feature type="transmembrane region" description="Helical" evidence="4">
    <location>
        <begin position="155"/>
        <end position="173"/>
    </location>
</feature>
<dbReference type="GO" id="GO:0022857">
    <property type="term" value="F:transmembrane transporter activity"/>
    <property type="evidence" value="ECO:0007669"/>
    <property type="project" value="InterPro"/>
</dbReference>
<feature type="transmembrane region" description="Helical" evidence="4">
    <location>
        <begin position="375"/>
        <end position="397"/>
    </location>
</feature>
<feature type="transmembrane region" description="Helical" evidence="4">
    <location>
        <begin position="313"/>
        <end position="330"/>
    </location>
</feature>
<proteinExistence type="predicted"/>
<dbReference type="Proteomes" id="UP000485880">
    <property type="component" value="Unassembled WGS sequence"/>
</dbReference>
<evidence type="ECO:0000313" key="6">
    <source>
        <dbReference type="EMBL" id="VTZ51150.1"/>
    </source>
</evidence>
<reference evidence="6 7" key="1">
    <citation type="submission" date="2019-05" db="EMBL/GenBank/DDBJ databases">
        <authorList>
            <person name="Farhan Ul Haque M."/>
        </authorList>
    </citation>
    <scope>NUCLEOTIDE SEQUENCE [LARGE SCALE GENOMIC DNA]</scope>
    <source>
        <strain evidence="6">2</strain>
    </source>
</reference>
<evidence type="ECO:0000313" key="7">
    <source>
        <dbReference type="Proteomes" id="UP000485880"/>
    </source>
</evidence>
<evidence type="ECO:0000256" key="2">
    <source>
        <dbReference type="ARBA" id="ARBA00022989"/>
    </source>
</evidence>
<feature type="transmembrane region" description="Helical" evidence="4">
    <location>
        <begin position="66"/>
        <end position="90"/>
    </location>
</feature>
<feature type="transmembrane region" description="Helical" evidence="4">
    <location>
        <begin position="258"/>
        <end position="279"/>
    </location>
</feature>
<dbReference type="InterPro" id="IPR036259">
    <property type="entry name" value="MFS_trans_sf"/>
</dbReference>
<feature type="transmembrane region" description="Helical" evidence="4">
    <location>
        <begin position="38"/>
        <end position="60"/>
    </location>
</feature>
<keyword evidence="3 4" id="KW-0472">Membrane</keyword>
<keyword evidence="1 4" id="KW-0812">Transmembrane</keyword>
<dbReference type="InterPro" id="IPR011701">
    <property type="entry name" value="MFS"/>
</dbReference>
<feature type="transmembrane region" description="Helical" evidence="4">
    <location>
        <begin position="351"/>
        <end position="369"/>
    </location>
</feature>
<dbReference type="Pfam" id="PF07690">
    <property type="entry name" value="MFS_1"/>
    <property type="match status" value="2"/>
</dbReference>
<feature type="transmembrane region" description="Helical" evidence="4">
    <location>
        <begin position="102"/>
        <end position="119"/>
    </location>
</feature>
<feature type="transmembrane region" description="Helical" evidence="4">
    <location>
        <begin position="193"/>
        <end position="210"/>
    </location>
</feature>
<dbReference type="InterPro" id="IPR020846">
    <property type="entry name" value="MFS_dom"/>
</dbReference>
<dbReference type="SUPFAM" id="SSF103473">
    <property type="entry name" value="MFS general substrate transporter"/>
    <property type="match status" value="1"/>
</dbReference>
<protein>
    <submittedName>
        <fullName evidence="6">Major facilitator superfamily MFS_1</fullName>
    </submittedName>
</protein>
<feature type="transmembrane region" description="Helical" evidence="4">
    <location>
        <begin position="125"/>
        <end position="143"/>
    </location>
</feature>
<feature type="transmembrane region" description="Helical" evidence="4">
    <location>
        <begin position="286"/>
        <end position="307"/>
    </location>
</feature>
<dbReference type="PANTHER" id="PTHR23531:SF1">
    <property type="entry name" value="QUINOLENE RESISTANCE PROTEIN NORA"/>
    <property type="match status" value="1"/>
</dbReference>
<keyword evidence="7" id="KW-1185">Reference proteome</keyword>
<dbReference type="PROSITE" id="PS50850">
    <property type="entry name" value="MFS"/>
    <property type="match status" value="1"/>
</dbReference>
<dbReference type="RefSeq" id="WP_174513048.1">
    <property type="nucleotide sequence ID" value="NZ_CABFMQ020000089.1"/>
</dbReference>
<dbReference type="InterPro" id="IPR052714">
    <property type="entry name" value="MFS_Exporter"/>
</dbReference>
<evidence type="ECO:0000256" key="4">
    <source>
        <dbReference type="SAM" id="Phobius"/>
    </source>
</evidence>
<keyword evidence="2 4" id="KW-1133">Transmembrane helix</keyword>
<feature type="transmembrane region" description="Helical" evidence="4">
    <location>
        <begin position="230"/>
        <end position="252"/>
    </location>
</feature>
<accession>A0A8B6M8E6</accession>
<dbReference type="EMBL" id="CABFMQ020000089">
    <property type="protein sequence ID" value="VTZ51150.1"/>
    <property type="molecule type" value="Genomic_DNA"/>
</dbReference>
<evidence type="ECO:0000256" key="1">
    <source>
        <dbReference type="ARBA" id="ARBA00022692"/>
    </source>
</evidence>
<comment type="caution">
    <text evidence="6">The sequence shown here is derived from an EMBL/GenBank/DDBJ whole genome shotgun (WGS) entry which is preliminary data.</text>
</comment>
<dbReference type="AlphaFoldDB" id="A0A8B6M8E6"/>
<dbReference type="Gene3D" id="1.20.1250.20">
    <property type="entry name" value="MFS general substrate transporter like domains"/>
    <property type="match status" value="1"/>
</dbReference>
<sequence>MKFVLSGTRTVQNPEKADEAAIEFGFIDARARREYIQLGIAGFFTAYLNSHSSLLAIVFAREHFDLHTIGLLISLYALPVILFTFLSGAIAARIGVLNTCRLAIALLMIGFFSLRYTSAEFWPAVASRLVQGVGQGLFLSSFVTYGQSRLNVKRFVYLLGLLSSMLMLPQAFAPPIGALVLNAFGTQAMFLEATVPACVGLTLMFGLRPIPWPRIARRLDFFSGVRRDRVPAFIAIFVNGTMFGFVTAYLAAMLEARAIPIAAFFLASTTVMFASRLFAMRSFEMINWNILVAAGFLLQGSGFMLVAVAETSWLIAVAGAFFGMGYSVIYPILSAWMSEGLEPNERAGPQALLNTVFSIGVFVMPYPQALIITQFGYGLAVMILASLAIVAACALFVPRFAKPRRS</sequence>
<gene>
    <name evidence="6" type="ORF">MPC4_310025</name>
</gene>
<evidence type="ECO:0000259" key="5">
    <source>
        <dbReference type="PROSITE" id="PS50850"/>
    </source>
</evidence>
<evidence type="ECO:0000256" key="3">
    <source>
        <dbReference type="ARBA" id="ARBA00023136"/>
    </source>
</evidence>
<organism evidence="6 7">
    <name type="scientific">Methylocella tundrae</name>
    <dbReference type="NCBI Taxonomy" id="227605"/>
    <lineage>
        <taxon>Bacteria</taxon>
        <taxon>Pseudomonadati</taxon>
        <taxon>Pseudomonadota</taxon>
        <taxon>Alphaproteobacteria</taxon>
        <taxon>Hyphomicrobiales</taxon>
        <taxon>Beijerinckiaceae</taxon>
        <taxon>Methylocella</taxon>
    </lineage>
</organism>
<name>A0A8B6M8E6_METTU</name>